<keyword evidence="2" id="KW-0378">Hydrolase</keyword>
<evidence type="ECO:0000256" key="4">
    <source>
        <dbReference type="ARBA" id="ARBA00022840"/>
    </source>
</evidence>
<dbReference type="Gene3D" id="3.40.50.300">
    <property type="entry name" value="P-loop containing nucleotide triphosphate hydrolases"/>
    <property type="match status" value="2"/>
</dbReference>
<dbReference type="PANTHER" id="PTHR12131:SF1">
    <property type="entry name" value="ATP-DEPENDENT RNA HELICASE SUPV3L1, MITOCHONDRIAL-RELATED"/>
    <property type="match status" value="1"/>
</dbReference>
<dbReference type="EMBL" id="EF101928">
    <property type="protein sequence ID" value="ABT16730.1"/>
    <property type="molecule type" value="Genomic_DNA"/>
</dbReference>
<dbReference type="SMART" id="SM00490">
    <property type="entry name" value="HELICc"/>
    <property type="match status" value="1"/>
</dbReference>
<dbReference type="InterPro" id="IPR001650">
    <property type="entry name" value="Helicase_C-like"/>
</dbReference>
<dbReference type="Proteomes" id="UP000202420">
    <property type="component" value="Segment"/>
</dbReference>
<evidence type="ECO:0000313" key="8">
    <source>
        <dbReference type="Proteomes" id="UP000202420"/>
    </source>
</evidence>
<dbReference type="SUPFAM" id="SSF52540">
    <property type="entry name" value="P-loop containing nucleoside triphosphate hydrolases"/>
    <property type="match status" value="1"/>
</dbReference>
<evidence type="ECO:0000256" key="2">
    <source>
        <dbReference type="ARBA" id="ARBA00022801"/>
    </source>
</evidence>
<keyword evidence="8" id="KW-1185">Reference proteome</keyword>
<dbReference type="Pfam" id="PF00270">
    <property type="entry name" value="DEAD"/>
    <property type="match status" value="1"/>
</dbReference>
<reference evidence="7 8" key="1">
    <citation type="submission" date="2006-09" db="EMBL/GenBank/DDBJ databases">
        <title>Sequence and annotation of the 288-kb ATCV-1 virus that infects an endosymbiotic Chlorella strain of the heliozoon Acanthocystis turfacea.</title>
        <authorList>
            <person name="Fitzgerald L.A."/>
            <person name="Graves M.V."/>
            <person name="Li X."/>
            <person name="Pfitzner A.J.P."/>
            <person name="Hartigan J."/>
            <person name="Van Etten J.L."/>
        </authorList>
    </citation>
    <scope>NUCLEOTIDE SEQUENCE [LARGE SCALE GENOMIC DNA]</scope>
    <source>
        <strain evidence="7 8">ATCV-1</strain>
    </source>
</reference>
<dbReference type="GO" id="GO:0004386">
    <property type="term" value="F:helicase activity"/>
    <property type="evidence" value="ECO:0007669"/>
    <property type="project" value="UniProtKB-KW"/>
</dbReference>
<dbReference type="GO" id="GO:0003676">
    <property type="term" value="F:nucleic acid binding"/>
    <property type="evidence" value="ECO:0007669"/>
    <property type="project" value="InterPro"/>
</dbReference>
<dbReference type="InterPro" id="IPR027417">
    <property type="entry name" value="P-loop_NTPase"/>
</dbReference>
<dbReference type="GeneID" id="5470494"/>
<dbReference type="SMART" id="SM00487">
    <property type="entry name" value="DEXDc"/>
    <property type="match status" value="1"/>
</dbReference>
<dbReference type="GO" id="GO:0005524">
    <property type="term" value="F:ATP binding"/>
    <property type="evidence" value="ECO:0007669"/>
    <property type="project" value="UniProtKB-KW"/>
</dbReference>
<dbReference type="PROSITE" id="PS51194">
    <property type="entry name" value="HELICASE_CTER"/>
    <property type="match status" value="1"/>
</dbReference>
<dbReference type="InterPro" id="IPR014001">
    <property type="entry name" value="Helicase_ATP-bd"/>
</dbReference>
<dbReference type="KEGG" id="vg:5470494"/>
<dbReference type="Pfam" id="PF00271">
    <property type="entry name" value="Helicase_C"/>
    <property type="match status" value="1"/>
</dbReference>
<dbReference type="CDD" id="cd18795">
    <property type="entry name" value="SF2_C_Ski2"/>
    <property type="match status" value="1"/>
</dbReference>
<dbReference type="PANTHER" id="PTHR12131">
    <property type="entry name" value="ATP-DEPENDENT RNA AND DNA HELICASE"/>
    <property type="match status" value="1"/>
</dbReference>
<dbReference type="InterPro" id="IPR050699">
    <property type="entry name" value="RNA-DNA_Helicase"/>
</dbReference>
<gene>
    <name evidence="7" type="primary">Z596R</name>
    <name evidence="7" type="ORF">ATCV1_Z596R</name>
</gene>
<evidence type="ECO:0000256" key="3">
    <source>
        <dbReference type="ARBA" id="ARBA00022806"/>
    </source>
</evidence>
<dbReference type="Pfam" id="PF08148">
    <property type="entry name" value="DSHCT"/>
    <property type="match status" value="1"/>
</dbReference>
<proteinExistence type="predicted"/>
<keyword evidence="3" id="KW-0347">Helicase</keyword>
<keyword evidence="4" id="KW-0067">ATP-binding</keyword>
<dbReference type="RefSeq" id="YP_001427077.1">
    <property type="nucleotide sequence ID" value="NC_008724.1"/>
</dbReference>
<sequence>MSGFINSLGYELDQWQKDAIGSMTKGHSVFAAVPTGSGKTVLAEYAATLGKKVIYTAPLKAISNQKYHDFSKKFPSVGIITGDIQINEDADLLVMTQEVFRKMIGAKDPRLADIDWVVFDEIHYMSDDARGTVWEESLILIPDTIRCVFLSATVPNARDFALWFSKMHSHPVDVFSISKRPVPLTFHVATDNDLMDISAFDTVKSAKPTIMDTPVVELLKREDLLPAIVFSCSKTRIEAVARKLSKGDLVTTYQSNAIKKKFDDLLRKTGATEFYMKYRDYAAGGVGVHHAGMMPHCKEIIEHLFCSGMLPVLVSTETFAMGVNGPARTVVFESLEKFDGHERRMFQPHEFIQMAGRAGRRGFDTNGHVVVLHDPTIPRGEVSKLSHGTARPMKSSLAMTPQFAMQSIQRSVDIENVIKSSFDSFTTAVDDAKSFTAAKAYQAQTIAWRTALAHPSIWPYLKGCKCLLENGMHGTITEARPAYRVLGDDGEVYTSGITEIINAPFKKMKLKDMDVQLAVAKLKTGHAEKPEDYVRILDAMVLDEHQRRLLGEYRDILSWLEKELLVVNGALTPLGDIVANVNSMCPVAAAKVMSRSTTERDALTTIATFCAERTQASGQRVKFSLEEYTPKNVDWNLVRAALDWLDGFDMDSICKQYNQFEGNVVQCFLRIKNVMNELISADTDTPVLEEMMPKIDRDCLKIKSLYL</sequence>
<evidence type="ECO:0000259" key="5">
    <source>
        <dbReference type="PROSITE" id="PS51192"/>
    </source>
</evidence>
<evidence type="ECO:0000256" key="1">
    <source>
        <dbReference type="ARBA" id="ARBA00022741"/>
    </source>
</evidence>
<accession>A7K9K6</accession>
<dbReference type="OrthoDB" id="645at10239"/>
<evidence type="ECO:0000259" key="6">
    <source>
        <dbReference type="PROSITE" id="PS51194"/>
    </source>
</evidence>
<dbReference type="InterPro" id="IPR011545">
    <property type="entry name" value="DEAD/DEAH_box_helicase_dom"/>
</dbReference>
<feature type="domain" description="Helicase ATP-binding" evidence="5">
    <location>
        <begin position="20"/>
        <end position="172"/>
    </location>
</feature>
<evidence type="ECO:0000313" key="7">
    <source>
        <dbReference type="EMBL" id="ABT16730.1"/>
    </source>
</evidence>
<name>A7K9K6_9PHYC</name>
<dbReference type="GO" id="GO:0016787">
    <property type="term" value="F:hydrolase activity"/>
    <property type="evidence" value="ECO:0007669"/>
    <property type="project" value="UniProtKB-KW"/>
</dbReference>
<dbReference type="Gene3D" id="1.10.3380.30">
    <property type="match status" value="1"/>
</dbReference>
<feature type="domain" description="Helicase C-terminal" evidence="6">
    <location>
        <begin position="217"/>
        <end position="409"/>
    </location>
</feature>
<dbReference type="PROSITE" id="PS51192">
    <property type="entry name" value="HELICASE_ATP_BIND_1"/>
    <property type="match status" value="1"/>
</dbReference>
<dbReference type="SMART" id="SM01142">
    <property type="entry name" value="DSHCT"/>
    <property type="match status" value="1"/>
</dbReference>
<dbReference type="InterPro" id="IPR012961">
    <property type="entry name" value="Ski2/MTR4_C"/>
</dbReference>
<dbReference type="GO" id="GO:0070478">
    <property type="term" value="P:nuclear-transcribed mRNA catabolic process, 3'-5' exonucleolytic nonsense-mediated decay"/>
    <property type="evidence" value="ECO:0007669"/>
    <property type="project" value="TreeGrafter"/>
</dbReference>
<organism evidence="7 8">
    <name type="scientific">Chlorovirus heliozoae</name>
    <dbReference type="NCBI Taxonomy" id="322019"/>
    <lineage>
        <taxon>Viruses</taxon>
        <taxon>Varidnaviria</taxon>
        <taxon>Bamfordvirae</taxon>
        <taxon>Nucleocytoviricota</taxon>
        <taxon>Megaviricetes</taxon>
        <taxon>Algavirales</taxon>
        <taxon>Phycodnaviridae</taxon>
        <taxon>Chlorovirus</taxon>
    </lineage>
</organism>
<keyword evidence="1" id="KW-0547">Nucleotide-binding</keyword>
<protein>
    <submittedName>
        <fullName evidence="7">Uncharacterized protein Z596R</fullName>
    </submittedName>
</protein>